<dbReference type="EC" id="3.7.1.8" evidence="3"/>
<protein>
    <submittedName>
        <fullName evidence="3">2-hydroxy-6-oxo-6-phenylhexa-2,4-dienoate hydrolase</fullName>
        <ecNumber evidence="3">3.7.1.8</ecNumber>
    </submittedName>
</protein>
<sequence precursor="true">MIFSSKPKNDRDSRPSVDLDRLVDQGSGPNTVLFLHGLFGTPEHYAEVMDRLSDHYRVIAPQLPIDPQPGRRLNGMQTVADLSETIEDLIKTLELDQFVLCGNSLGGLIAIDLCLRQPGHAKGLVLAGSAGLFERSPIRGLRSRPTREFVKKTVTGILYDHSLVSEALIDHWHSAVMDRDYVRFLLRVSRATRDRSVERELASLDLPTIIIWGSEDEITPPATGEEFQRLIRGSQLKFIDQCGHAPNWEKPAEFAELLEEFLPSCFA</sequence>
<dbReference type="PANTHER" id="PTHR46438">
    <property type="entry name" value="ALPHA/BETA-HYDROLASES SUPERFAMILY PROTEIN"/>
    <property type="match status" value="1"/>
</dbReference>
<feature type="domain" description="AB hydrolase-1" evidence="2">
    <location>
        <begin position="32"/>
        <end position="256"/>
    </location>
</feature>
<feature type="compositionally biased region" description="Basic and acidic residues" evidence="1">
    <location>
        <begin position="7"/>
        <end position="22"/>
    </location>
</feature>
<dbReference type="Pfam" id="PF12697">
    <property type="entry name" value="Abhydrolase_6"/>
    <property type="match status" value="1"/>
</dbReference>
<dbReference type="EMBL" id="SJPY01000001">
    <property type="protein sequence ID" value="TWU45599.1"/>
    <property type="molecule type" value="Genomic_DNA"/>
</dbReference>
<dbReference type="RefSeq" id="WP_197170855.1">
    <property type="nucleotide sequence ID" value="NZ_SJPY01000001.1"/>
</dbReference>
<dbReference type="AlphaFoldDB" id="A0A5C6EEF2"/>
<comment type="caution">
    <text evidence="3">The sequence shown here is derived from an EMBL/GenBank/DDBJ whole genome shotgun (WGS) entry which is preliminary data.</text>
</comment>
<evidence type="ECO:0000313" key="3">
    <source>
        <dbReference type="EMBL" id="TWU45599.1"/>
    </source>
</evidence>
<evidence type="ECO:0000259" key="2">
    <source>
        <dbReference type="Pfam" id="PF12697"/>
    </source>
</evidence>
<organism evidence="3 4">
    <name type="scientific">Novipirellula aureliae</name>
    <dbReference type="NCBI Taxonomy" id="2527966"/>
    <lineage>
        <taxon>Bacteria</taxon>
        <taxon>Pseudomonadati</taxon>
        <taxon>Planctomycetota</taxon>
        <taxon>Planctomycetia</taxon>
        <taxon>Pirellulales</taxon>
        <taxon>Pirellulaceae</taxon>
        <taxon>Novipirellula</taxon>
    </lineage>
</organism>
<gene>
    <name evidence="3" type="primary">bphD</name>
    <name evidence="3" type="ORF">Q31b_07740</name>
</gene>
<dbReference type="PRINTS" id="PR00111">
    <property type="entry name" value="ABHYDROLASE"/>
</dbReference>
<evidence type="ECO:0000256" key="1">
    <source>
        <dbReference type="SAM" id="MobiDB-lite"/>
    </source>
</evidence>
<dbReference type="Gene3D" id="3.40.50.1820">
    <property type="entry name" value="alpha/beta hydrolase"/>
    <property type="match status" value="1"/>
</dbReference>
<accession>A0A5C6EEF2</accession>
<dbReference type="PANTHER" id="PTHR46438:SF11">
    <property type="entry name" value="LIPASE-RELATED"/>
    <property type="match status" value="1"/>
</dbReference>
<dbReference type="SUPFAM" id="SSF53474">
    <property type="entry name" value="alpha/beta-Hydrolases"/>
    <property type="match status" value="1"/>
</dbReference>
<dbReference type="InterPro" id="IPR000073">
    <property type="entry name" value="AB_hydrolase_1"/>
</dbReference>
<reference evidence="3 4" key="1">
    <citation type="submission" date="2019-02" db="EMBL/GenBank/DDBJ databases">
        <title>Deep-cultivation of Planctomycetes and their phenomic and genomic characterization uncovers novel biology.</title>
        <authorList>
            <person name="Wiegand S."/>
            <person name="Jogler M."/>
            <person name="Boedeker C."/>
            <person name="Pinto D."/>
            <person name="Vollmers J."/>
            <person name="Rivas-Marin E."/>
            <person name="Kohn T."/>
            <person name="Peeters S.H."/>
            <person name="Heuer A."/>
            <person name="Rast P."/>
            <person name="Oberbeckmann S."/>
            <person name="Bunk B."/>
            <person name="Jeske O."/>
            <person name="Meyerdierks A."/>
            <person name="Storesund J.E."/>
            <person name="Kallscheuer N."/>
            <person name="Luecker S."/>
            <person name="Lage O.M."/>
            <person name="Pohl T."/>
            <person name="Merkel B.J."/>
            <person name="Hornburger P."/>
            <person name="Mueller R.-W."/>
            <person name="Bruemmer F."/>
            <person name="Labrenz M."/>
            <person name="Spormann A.M."/>
            <person name="Op Den Camp H."/>
            <person name="Overmann J."/>
            <person name="Amann R."/>
            <person name="Jetten M.S.M."/>
            <person name="Mascher T."/>
            <person name="Medema M.H."/>
            <person name="Devos D.P."/>
            <person name="Kaster A.-K."/>
            <person name="Ovreas L."/>
            <person name="Rohde M."/>
            <person name="Galperin M.Y."/>
            <person name="Jogler C."/>
        </authorList>
    </citation>
    <scope>NUCLEOTIDE SEQUENCE [LARGE SCALE GENOMIC DNA]</scope>
    <source>
        <strain evidence="3 4">Q31b</strain>
    </source>
</reference>
<feature type="region of interest" description="Disordered" evidence="1">
    <location>
        <begin position="1"/>
        <end position="22"/>
    </location>
</feature>
<evidence type="ECO:0000313" key="4">
    <source>
        <dbReference type="Proteomes" id="UP000315471"/>
    </source>
</evidence>
<dbReference type="Proteomes" id="UP000315471">
    <property type="component" value="Unassembled WGS sequence"/>
</dbReference>
<dbReference type="GO" id="GO:0016787">
    <property type="term" value="F:hydrolase activity"/>
    <property type="evidence" value="ECO:0007669"/>
    <property type="project" value="UniProtKB-KW"/>
</dbReference>
<dbReference type="InterPro" id="IPR029058">
    <property type="entry name" value="AB_hydrolase_fold"/>
</dbReference>
<keyword evidence="4" id="KW-1185">Reference proteome</keyword>
<proteinExistence type="predicted"/>
<keyword evidence="3" id="KW-0378">Hydrolase</keyword>
<name>A0A5C6EEF2_9BACT</name>